<gene>
    <name evidence="1" type="ORF">TSTA_110780</name>
</gene>
<dbReference type="EMBL" id="EQ962661">
    <property type="protein sequence ID" value="EED11899.1"/>
    <property type="molecule type" value="Genomic_DNA"/>
</dbReference>
<dbReference type="OrthoDB" id="2976890at2759"/>
<reference evidence="2" key="1">
    <citation type="journal article" date="2015" name="Genome Announc.">
        <title>Genome sequence of the AIDS-associated pathogen Penicillium marneffei (ATCC18224) and its near taxonomic relative Talaromyces stipitatus (ATCC10500).</title>
        <authorList>
            <person name="Nierman W.C."/>
            <person name="Fedorova-Abrams N.D."/>
            <person name="Andrianopoulos A."/>
        </authorList>
    </citation>
    <scope>NUCLEOTIDE SEQUENCE [LARGE SCALE GENOMIC DNA]</scope>
    <source>
        <strain evidence="2">ATCC 10500 / CBS 375.48 / QM 6759 / NRRL 1006</strain>
    </source>
</reference>
<dbReference type="GeneID" id="8101450"/>
<dbReference type="AlphaFoldDB" id="B8MV09"/>
<dbReference type="eggNOG" id="KOG1121">
    <property type="taxonomic scope" value="Eukaryota"/>
</dbReference>
<dbReference type="PhylomeDB" id="B8MV09"/>
<dbReference type="RefSeq" id="XP_002488655.1">
    <property type="nucleotide sequence ID" value="XM_002488610.1"/>
</dbReference>
<evidence type="ECO:0000313" key="2">
    <source>
        <dbReference type="Proteomes" id="UP000001745"/>
    </source>
</evidence>
<keyword evidence="2" id="KW-1185">Reference proteome</keyword>
<sequence length="240" mass="28293">MEEAYIVCDHFKEGEQLSIRSQEALARIRILALWIYRSPQQTPRVPIYYELHDLLDEASERKERFLDLDEDISLAVKEGMKKYKKYYTFMNASDTYYTAIVLDPRIKGDLFLDELEDETTRKEILQALCDNLHCDYPVPNIESSSPTGWCLLDRTTEHNDVESRLLNRSQPRNQPLLSDIDLYLNNPLLFQPLRAQSRVTLSGRIEKSYQHQMSELDRGRRLAQRFMIAYSNQADWQRHG</sequence>
<proteinExistence type="predicted"/>
<dbReference type="InParanoid" id="B8MV09"/>
<dbReference type="VEuPathDB" id="FungiDB:TSTA_110780"/>
<dbReference type="Proteomes" id="UP000001745">
    <property type="component" value="Unassembled WGS sequence"/>
</dbReference>
<dbReference type="HOGENOM" id="CLU_1157048_0_0_1"/>
<accession>B8MV09</accession>
<name>B8MV09_TALSN</name>
<evidence type="ECO:0000313" key="1">
    <source>
        <dbReference type="EMBL" id="EED11899.1"/>
    </source>
</evidence>
<protein>
    <submittedName>
        <fullName evidence="1">Uncharacterized protein</fullName>
    </submittedName>
</protein>
<organism evidence="1 2">
    <name type="scientific">Talaromyces stipitatus (strain ATCC 10500 / CBS 375.48 / QM 6759 / NRRL 1006)</name>
    <name type="common">Penicillium stipitatum</name>
    <dbReference type="NCBI Taxonomy" id="441959"/>
    <lineage>
        <taxon>Eukaryota</taxon>
        <taxon>Fungi</taxon>
        <taxon>Dikarya</taxon>
        <taxon>Ascomycota</taxon>
        <taxon>Pezizomycotina</taxon>
        <taxon>Eurotiomycetes</taxon>
        <taxon>Eurotiomycetidae</taxon>
        <taxon>Eurotiales</taxon>
        <taxon>Trichocomaceae</taxon>
        <taxon>Talaromyces</taxon>
        <taxon>Talaromyces sect. Talaromyces</taxon>
    </lineage>
</organism>